<dbReference type="InterPro" id="IPR002781">
    <property type="entry name" value="TM_pro_TauE-like"/>
</dbReference>
<evidence type="ECO:0000256" key="2">
    <source>
        <dbReference type="ARBA" id="ARBA00009142"/>
    </source>
</evidence>
<organism evidence="9 10">
    <name type="scientific">Clostridium gelidum</name>
    <dbReference type="NCBI Taxonomy" id="704125"/>
    <lineage>
        <taxon>Bacteria</taxon>
        <taxon>Bacillati</taxon>
        <taxon>Bacillota</taxon>
        <taxon>Clostridia</taxon>
        <taxon>Eubacteriales</taxon>
        <taxon>Clostridiaceae</taxon>
        <taxon>Clostridium</taxon>
    </lineage>
</organism>
<evidence type="ECO:0000313" key="9">
    <source>
        <dbReference type="EMBL" id="BCZ47771.1"/>
    </source>
</evidence>
<evidence type="ECO:0000256" key="1">
    <source>
        <dbReference type="ARBA" id="ARBA00004651"/>
    </source>
</evidence>
<sequence length="244" mass="27056">MQNIFLFISTLLAYFVKSITGFGNTLVMGSLFSFVVSNRLTTPVDLIFSIPTNMYIAWRERKNISLKVVIPLSLMLLVGIIPGTFFLRVGNDRILKSILGIVVVGMALEMLTRKPTENETKKNSPIFLIIIGIISGVLAGLYGIGALLVAYISRTTNNKSEFRANICCVFLVDNVFRFFLYLFTGILNKEIFMLTLILSPAVILGMIIGVKVDSKMKEETVEKSVIALLVISGTVLLIKSLLYN</sequence>
<evidence type="ECO:0000313" key="10">
    <source>
        <dbReference type="Proteomes" id="UP000824633"/>
    </source>
</evidence>
<evidence type="ECO:0000256" key="3">
    <source>
        <dbReference type="ARBA" id="ARBA00022448"/>
    </source>
</evidence>
<dbReference type="PANTHER" id="PTHR30269:SF37">
    <property type="entry name" value="MEMBRANE TRANSPORTER PROTEIN"/>
    <property type="match status" value="1"/>
</dbReference>
<dbReference type="Pfam" id="PF01925">
    <property type="entry name" value="TauE"/>
    <property type="match status" value="1"/>
</dbReference>
<keyword evidence="4 8" id="KW-1003">Cell membrane</keyword>
<evidence type="ECO:0000256" key="7">
    <source>
        <dbReference type="ARBA" id="ARBA00023136"/>
    </source>
</evidence>
<gene>
    <name evidence="9" type="ORF">psyc5s11_38380</name>
</gene>
<dbReference type="PANTHER" id="PTHR30269">
    <property type="entry name" value="TRANSMEMBRANE PROTEIN YFCA"/>
    <property type="match status" value="1"/>
</dbReference>
<comment type="subcellular location">
    <subcellularLocation>
        <location evidence="1 8">Cell membrane</location>
        <topology evidence="1 8">Multi-pass membrane protein</topology>
    </subcellularLocation>
</comment>
<feature type="transmembrane region" description="Helical" evidence="8">
    <location>
        <begin position="68"/>
        <end position="87"/>
    </location>
</feature>
<keyword evidence="7 8" id="KW-0472">Membrane</keyword>
<keyword evidence="5 8" id="KW-0812">Transmembrane</keyword>
<feature type="transmembrane region" description="Helical" evidence="8">
    <location>
        <begin position="191"/>
        <end position="212"/>
    </location>
</feature>
<proteinExistence type="inferred from homology"/>
<comment type="similarity">
    <text evidence="2 8">Belongs to the 4-toluene sulfonate uptake permease (TSUP) (TC 2.A.102) family.</text>
</comment>
<dbReference type="Proteomes" id="UP000824633">
    <property type="component" value="Chromosome"/>
</dbReference>
<keyword evidence="10" id="KW-1185">Reference proteome</keyword>
<dbReference type="RefSeq" id="WP_224034090.1">
    <property type="nucleotide sequence ID" value="NZ_AP024849.1"/>
</dbReference>
<dbReference type="EMBL" id="AP024849">
    <property type="protein sequence ID" value="BCZ47771.1"/>
    <property type="molecule type" value="Genomic_DNA"/>
</dbReference>
<feature type="transmembrane region" description="Helical" evidence="8">
    <location>
        <begin position="126"/>
        <end position="152"/>
    </location>
</feature>
<accession>A0ABM7T6Y3</accession>
<dbReference type="InterPro" id="IPR052017">
    <property type="entry name" value="TSUP"/>
</dbReference>
<reference evidence="10" key="1">
    <citation type="submission" date="2021-07" db="EMBL/GenBank/DDBJ databases">
        <title>Complete genome sequencing of a Clostridium isolate.</title>
        <authorList>
            <person name="Ueki A."/>
            <person name="Tonouchi A."/>
        </authorList>
    </citation>
    <scope>NUCLEOTIDE SEQUENCE [LARGE SCALE GENOMIC DNA]</scope>
    <source>
        <strain evidence="10">C5S11</strain>
    </source>
</reference>
<evidence type="ECO:0000256" key="4">
    <source>
        <dbReference type="ARBA" id="ARBA00022475"/>
    </source>
</evidence>
<keyword evidence="3" id="KW-0813">Transport</keyword>
<feature type="transmembrane region" description="Helical" evidence="8">
    <location>
        <begin position="94"/>
        <end position="111"/>
    </location>
</feature>
<evidence type="ECO:0000256" key="8">
    <source>
        <dbReference type="RuleBase" id="RU363041"/>
    </source>
</evidence>
<name>A0ABM7T6Y3_9CLOT</name>
<protein>
    <recommendedName>
        <fullName evidence="8">Probable membrane transporter protein</fullName>
    </recommendedName>
</protein>
<feature type="transmembrane region" description="Helical" evidence="8">
    <location>
        <begin position="224"/>
        <end position="243"/>
    </location>
</feature>
<evidence type="ECO:0000256" key="5">
    <source>
        <dbReference type="ARBA" id="ARBA00022692"/>
    </source>
</evidence>
<feature type="transmembrane region" description="Helical" evidence="8">
    <location>
        <begin position="164"/>
        <end position="185"/>
    </location>
</feature>
<evidence type="ECO:0000256" key="6">
    <source>
        <dbReference type="ARBA" id="ARBA00022989"/>
    </source>
</evidence>
<keyword evidence="6 8" id="KW-1133">Transmembrane helix</keyword>